<feature type="compositionally biased region" description="Polar residues" evidence="1">
    <location>
        <begin position="98"/>
        <end position="109"/>
    </location>
</feature>
<name>A0ABZ0NQY9_CERBT</name>
<sequence>MDDNAEKKSAKCPSKEPEASAPSSMNDVAPGIEGSTDEREAMIQDIIAKLRDPPPHLAVLFEAVRKYERDLLAIELVKMAMAANHERVAPVEGEARASSGTGNSSQIERPSSREGASNMPLPRSIFGGDKGKGPQEELSKDGGKP</sequence>
<dbReference type="RefSeq" id="XP_065458885.1">
    <property type="nucleotide sequence ID" value="XM_065602813.1"/>
</dbReference>
<proteinExistence type="predicted"/>
<feature type="compositionally biased region" description="Basic and acidic residues" evidence="1">
    <location>
        <begin position="129"/>
        <end position="145"/>
    </location>
</feature>
<dbReference type="EMBL" id="CP134187">
    <property type="protein sequence ID" value="WPB01988.1"/>
    <property type="molecule type" value="Genomic_DNA"/>
</dbReference>
<reference evidence="2 3" key="1">
    <citation type="submission" date="2023-09" db="EMBL/GenBank/DDBJ databases">
        <title>Complete-Gapless Cercospora beticola genome.</title>
        <authorList>
            <person name="Wyatt N.A."/>
            <person name="Spanner R.E."/>
            <person name="Bolton M.D."/>
        </authorList>
    </citation>
    <scope>NUCLEOTIDE SEQUENCE [LARGE SCALE GENOMIC DNA]</scope>
    <source>
        <strain evidence="2">Cb09-40</strain>
    </source>
</reference>
<evidence type="ECO:0000313" key="2">
    <source>
        <dbReference type="EMBL" id="WPB01988.1"/>
    </source>
</evidence>
<dbReference type="GeneID" id="90644279"/>
<keyword evidence="3" id="KW-1185">Reference proteome</keyword>
<feature type="region of interest" description="Disordered" evidence="1">
    <location>
        <begin position="87"/>
        <end position="145"/>
    </location>
</feature>
<feature type="region of interest" description="Disordered" evidence="1">
    <location>
        <begin position="1"/>
        <end position="40"/>
    </location>
</feature>
<organism evidence="2 3">
    <name type="scientific">Cercospora beticola</name>
    <name type="common">Sugarbeet leaf spot fungus</name>
    <dbReference type="NCBI Taxonomy" id="122368"/>
    <lineage>
        <taxon>Eukaryota</taxon>
        <taxon>Fungi</taxon>
        <taxon>Dikarya</taxon>
        <taxon>Ascomycota</taxon>
        <taxon>Pezizomycotina</taxon>
        <taxon>Dothideomycetes</taxon>
        <taxon>Dothideomycetidae</taxon>
        <taxon>Mycosphaerellales</taxon>
        <taxon>Mycosphaerellaceae</taxon>
        <taxon>Cercospora</taxon>
    </lineage>
</organism>
<dbReference type="Proteomes" id="UP001302367">
    <property type="component" value="Chromosome 4"/>
</dbReference>
<gene>
    <name evidence="2" type="ORF">RHO25_006622</name>
</gene>
<feature type="compositionally biased region" description="Basic and acidic residues" evidence="1">
    <location>
        <begin position="1"/>
        <end position="18"/>
    </location>
</feature>
<protein>
    <submittedName>
        <fullName evidence="2">Uncharacterized protein</fullName>
    </submittedName>
</protein>
<evidence type="ECO:0000256" key="1">
    <source>
        <dbReference type="SAM" id="MobiDB-lite"/>
    </source>
</evidence>
<accession>A0ABZ0NQY9</accession>
<evidence type="ECO:0000313" key="3">
    <source>
        <dbReference type="Proteomes" id="UP001302367"/>
    </source>
</evidence>